<feature type="active site" description="Nucleophile" evidence="4">
    <location>
        <position position="323"/>
    </location>
</feature>
<evidence type="ECO:0000313" key="7">
    <source>
        <dbReference type="Proteomes" id="UP000006175"/>
    </source>
</evidence>
<protein>
    <submittedName>
        <fullName evidence="6">Glycosyl hydrolase family 1</fullName>
    </submittedName>
</protein>
<dbReference type="GeneID" id="13062315"/>
<dbReference type="Proteomes" id="UP000006175">
    <property type="component" value="Chromosome"/>
</dbReference>
<keyword evidence="2 6" id="KW-0378">Hydrolase</keyword>
<dbReference type="KEGG" id="dfd:Desfe_0624"/>
<dbReference type="PANTHER" id="PTHR10353:SF209">
    <property type="entry name" value="GALACTOLIPID GALACTOSYLTRANSFERASE SFR2, CHLOROPLASTIC"/>
    <property type="match status" value="1"/>
</dbReference>
<dbReference type="RefSeq" id="WP_014767426.1">
    <property type="nucleotide sequence ID" value="NC_018001.1"/>
</dbReference>
<dbReference type="EMBL" id="CP003321">
    <property type="protein sequence ID" value="AFL66525.1"/>
    <property type="molecule type" value="Genomic_DNA"/>
</dbReference>
<dbReference type="PANTHER" id="PTHR10353">
    <property type="entry name" value="GLYCOSYL HYDROLASE"/>
    <property type="match status" value="1"/>
</dbReference>
<dbReference type="GO" id="GO:0005975">
    <property type="term" value="P:carbohydrate metabolic process"/>
    <property type="evidence" value="ECO:0007669"/>
    <property type="project" value="InterPro"/>
</dbReference>
<name>I3XRF1_DESAM</name>
<evidence type="ECO:0000256" key="5">
    <source>
        <dbReference type="RuleBase" id="RU003690"/>
    </source>
</evidence>
<dbReference type="Pfam" id="PF00232">
    <property type="entry name" value="Glyco_hydro_1"/>
    <property type="match status" value="1"/>
</dbReference>
<dbReference type="Gene3D" id="3.20.20.80">
    <property type="entry name" value="Glycosidases"/>
    <property type="match status" value="1"/>
</dbReference>
<dbReference type="InterPro" id="IPR001360">
    <property type="entry name" value="Glyco_hydro_1"/>
</dbReference>
<dbReference type="eggNOG" id="arCOG05412">
    <property type="taxonomic scope" value="Archaea"/>
</dbReference>
<dbReference type="PRINTS" id="PR00131">
    <property type="entry name" value="GLHYDRLASE1"/>
</dbReference>
<keyword evidence="3" id="KW-0326">Glycosidase</keyword>
<accession>I3XRF1</accession>
<dbReference type="HOGENOM" id="CLU_001859_1_3_2"/>
<keyword evidence="7" id="KW-1185">Reference proteome</keyword>
<evidence type="ECO:0000256" key="4">
    <source>
        <dbReference type="PROSITE-ProRule" id="PRU10055"/>
    </source>
</evidence>
<gene>
    <name evidence="6" type="ORF">Desfe_0624</name>
</gene>
<organism evidence="6 7">
    <name type="scientific">Desulfurococcus amylolyticus DSM 16532</name>
    <dbReference type="NCBI Taxonomy" id="768672"/>
    <lineage>
        <taxon>Archaea</taxon>
        <taxon>Thermoproteota</taxon>
        <taxon>Thermoprotei</taxon>
        <taxon>Desulfurococcales</taxon>
        <taxon>Desulfurococcaceae</taxon>
        <taxon>Desulfurococcus</taxon>
    </lineage>
</organism>
<dbReference type="OrthoDB" id="84443at2157"/>
<evidence type="ECO:0000256" key="1">
    <source>
        <dbReference type="ARBA" id="ARBA00010838"/>
    </source>
</evidence>
<dbReference type="PROSITE" id="PS00572">
    <property type="entry name" value="GLYCOSYL_HYDROL_F1_1"/>
    <property type="match status" value="1"/>
</dbReference>
<comment type="similarity">
    <text evidence="1 5">Belongs to the glycosyl hydrolase 1 family.</text>
</comment>
<dbReference type="AlphaFoldDB" id="I3XRF1"/>
<evidence type="ECO:0000313" key="6">
    <source>
        <dbReference type="EMBL" id="AFL66525.1"/>
    </source>
</evidence>
<evidence type="ECO:0000256" key="3">
    <source>
        <dbReference type="ARBA" id="ARBA00023295"/>
    </source>
</evidence>
<dbReference type="SUPFAM" id="SSF51445">
    <property type="entry name" value="(Trans)glycosidases"/>
    <property type="match status" value="1"/>
</dbReference>
<proteinExistence type="inferred from homology"/>
<dbReference type="GO" id="GO:0008422">
    <property type="term" value="F:beta-glucosidase activity"/>
    <property type="evidence" value="ECO:0007669"/>
    <property type="project" value="TreeGrafter"/>
</dbReference>
<evidence type="ECO:0000256" key="2">
    <source>
        <dbReference type="ARBA" id="ARBA00022801"/>
    </source>
</evidence>
<dbReference type="InterPro" id="IPR018120">
    <property type="entry name" value="Glyco_hydro_1_AS"/>
</dbReference>
<sequence>MIEFPRDFTFGTATASHQIEGDNMYNDWWYWETTGRLRVKSGKACNHWELYREDIELMSRLGYDGYRFSIEWSRIFPQENLFDERALNRYVEIVELLRKHGITPVVTLHHFTSPKWFIDKGGWLREENISYFRRYVEAVVDSVKGVNYWVVFNEPNVYILQGYIMGAWPPGYRSLKIADKAAVNIVKAYKEAYGVLKGRGKVGVAQNLVSFKPASDGRRDLNACEKAREAYNHGFLKGVLQGEYVSLRGIRRVEESDMDFIGVNYYSGFVVKHVFNPLKMFMDVRPLDTGLWTTMGYCIYPRGIYEVMREVYDRYKRDIVITENGVAVKDDELRILSIVRHLQYVYKALSEGIPIHGYYYWSFMDNYEWDKGFEQRFGLIEVDYSTFERKPRRSAYIYSEIARTKRISDELLEKYGEKQS</sequence>
<reference evidence="6 7" key="1">
    <citation type="journal article" date="2012" name="J. Bacteriol.">
        <title>Complete Genome Sequence of Desulfurococcus fermentans, a Hyperthermophilic Cellulolytic Crenarchaeon Isolated from a Freshwater Hot Spring in Kamchatka, Russia.</title>
        <authorList>
            <person name="Susanti D."/>
            <person name="Johnson E.F."/>
            <person name="Rodriguez J.R."/>
            <person name="Anderson I."/>
            <person name="Perevalova A.A."/>
            <person name="Kyrpides N."/>
            <person name="Lucas S."/>
            <person name="Han J."/>
            <person name="Lapidus A."/>
            <person name="Cheng J.F."/>
            <person name="Goodwin L."/>
            <person name="Pitluck S."/>
            <person name="Mavrommatis K."/>
            <person name="Peters L."/>
            <person name="Land M.L."/>
            <person name="Hauser L."/>
            <person name="Gopalan V."/>
            <person name="Chan P.P."/>
            <person name="Lowe T.M."/>
            <person name="Atomi H."/>
            <person name="Bonch-Osmolovskaya E.A."/>
            <person name="Woyke T."/>
            <person name="Mukhopadhyay B."/>
        </authorList>
    </citation>
    <scope>NUCLEOTIDE SEQUENCE [LARGE SCALE GENOMIC DNA]</scope>
    <source>
        <strain evidence="6 7">DSM 16532</strain>
    </source>
</reference>
<dbReference type="InterPro" id="IPR017853">
    <property type="entry name" value="GH"/>
</dbReference>